<name>A0AAD4WMV3_PRUDU</name>
<proteinExistence type="predicted"/>
<keyword evidence="3" id="KW-1185">Reference proteome</keyword>
<reference evidence="2 3" key="1">
    <citation type="journal article" date="2022" name="G3 (Bethesda)">
        <title>Whole-genome sequence and methylome profiling of the almond [Prunus dulcis (Mill.) D.A. Webb] cultivar 'Nonpareil'.</title>
        <authorList>
            <person name="D'Amico-Willman K.M."/>
            <person name="Ouma W.Z."/>
            <person name="Meulia T."/>
            <person name="Sideli G.M."/>
            <person name="Gradziel T.M."/>
            <person name="Fresnedo-Ramirez J."/>
        </authorList>
    </citation>
    <scope>NUCLEOTIDE SEQUENCE [LARGE SCALE GENOMIC DNA]</scope>
    <source>
        <strain evidence="2">Clone GOH B32 T37-40</strain>
    </source>
</reference>
<dbReference type="Proteomes" id="UP001054821">
    <property type="component" value="Chromosome 2"/>
</dbReference>
<feature type="region of interest" description="Disordered" evidence="1">
    <location>
        <begin position="1"/>
        <end position="22"/>
    </location>
</feature>
<protein>
    <submittedName>
        <fullName evidence="2">Uncharacterized protein</fullName>
    </submittedName>
</protein>
<feature type="compositionally biased region" description="Basic and acidic residues" evidence="1">
    <location>
        <begin position="1"/>
        <end position="11"/>
    </location>
</feature>
<sequence length="136" mass="15207">MDLDAQLDKLKKLSSTPGKAKSKAVDEAMDRVKIWQSAELDLDDSGKAFDHLMKDLALLDRENMAHKPILVLSLGLVRDVLNLHNRYEDLKPSFKASEFCKATNEANLADYAKQKVELDQMVASYKEAKTAADKLA</sequence>
<accession>A0AAD4WMV3</accession>
<organism evidence="2 3">
    <name type="scientific">Prunus dulcis</name>
    <name type="common">Almond</name>
    <name type="synonym">Amygdalus dulcis</name>
    <dbReference type="NCBI Taxonomy" id="3755"/>
    <lineage>
        <taxon>Eukaryota</taxon>
        <taxon>Viridiplantae</taxon>
        <taxon>Streptophyta</taxon>
        <taxon>Embryophyta</taxon>
        <taxon>Tracheophyta</taxon>
        <taxon>Spermatophyta</taxon>
        <taxon>Magnoliopsida</taxon>
        <taxon>eudicotyledons</taxon>
        <taxon>Gunneridae</taxon>
        <taxon>Pentapetalae</taxon>
        <taxon>rosids</taxon>
        <taxon>fabids</taxon>
        <taxon>Rosales</taxon>
        <taxon>Rosaceae</taxon>
        <taxon>Amygdaloideae</taxon>
        <taxon>Amygdaleae</taxon>
        <taxon>Prunus</taxon>
    </lineage>
</organism>
<evidence type="ECO:0000256" key="1">
    <source>
        <dbReference type="SAM" id="MobiDB-lite"/>
    </source>
</evidence>
<dbReference type="AlphaFoldDB" id="A0AAD4WMV3"/>
<gene>
    <name evidence="2" type="ORF">L3X38_012849</name>
</gene>
<evidence type="ECO:0000313" key="2">
    <source>
        <dbReference type="EMBL" id="KAI5344972.1"/>
    </source>
</evidence>
<evidence type="ECO:0000313" key="3">
    <source>
        <dbReference type="Proteomes" id="UP001054821"/>
    </source>
</evidence>
<dbReference type="EMBL" id="JAJFAZ020000002">
    <property type="protein sequence ID" value="KAI5344972.1"/>
    <property type="molecule type" value="Genomic_DNA"/>
</dbReference>
<comment type="caution">
    <text evidence="2">The sequence shown here is derived from an EMBL/GenBank/DDBJ whole genome shotgun (WGS) entry which is preliminary data.</text>
</comment>